<dbReference type="EMBL" id="FPAA01000005">
    <property type="protein sequence ID" value="SFS66314.1"/>
    <property type="molecule type" value="Genomic_DNA"/>
</dbReference>
<reference evidence="3" key="1">
    <citation type="submission" date="2016-10" db="EMBL/GenBank/DDBJ databases">
        <authorList>
            <person name="Varghese N."/>
            <person name="Submissions S."/>
        </authorList>
    </citation>
    <scope>NUCLEOTIDE SEQUENCE [LARGE SCALE GENOMIC DNA]</scope>
    <source>
        <strain evidence="3">DSM 45789</strain>
    </source>
</reference>
<feature type="region of interest" description="Disordered" evidence="1">
    <location>
        <begin position="1"/>
        <end position="21"/>
    </location>
</feature>
<sequence>MVMQGNLREGGAPFFRPEPLQERMETHQMITKKEQELYSENVRHQLLLAQVQTAQKLLSWLDQSHGEKDFRVEKGLMIWEGLQESIRIEGTS</sequence>
<evidence type="ECO:0000313" key="2">
    <source>
        <dbReference type="EMBL" id="SFS66314.1"/>
    </source>
</evidence>
<protein>
    <submittedName>
        <fullName evidence="2">Uncharacterized protein</fullName>
    </submittedName>
</protein>
<evidence type="ECO:0000313" key="3">
    <source>
        <dbReference type="Proteomes" id="UP000198660"/>
    </source>
</evidence>
<dbReference type="AlphaFoldDB" id="A0A1I6RNS2"/>
<name>A0A1I6RNS2_9BACL</name>
<dbReference type="Proteomes" id="UP000198660">
    <property type="component" value="Unassembled WGS sequence"/>
</dbReference>
<keyword evidence="3" id="KW-1185">Reference proteome</keyword>
<proteinExistence type="predicted"/>
<accession>A0A1I6RNS2</accession>
<gene>
    <name evidence="2" type="ORF">SAMN05444972_105241</name>
</gene>
<evidence type="ECO:0000256" key="1">
    <source>
        <dbReference type="SAM" id="MobiDB-lite"/>
    </source>
</evidence>
<organism evidence="2 3">
    <name type="scientific">Marininema halotolerans</name>
    <dbReference type="NCBI Taxonomy" id="1155944"/>
    <lineage>
        <taxon>Bacteria</taxon>
        <taxon>Bacillati</taxon>
        <taxon>Bacillota</taxon>
        <taxon>Bacilli</taxon>
        <taxon>Bacillales</taxon>
        <taxon>Thermoactinomycetaceae</taxon>
        <taxon>Marininema</taxon>
    </lineage>
</organism>